<dbReference type="EMBL" id="MHWS01000014">
    <property type="protein sequence ID" value="OHB12194.1"/>
    <property type="molecule type" value="Genomic_DNA"/>
</dbReference>
<name>A0A1G2URZ2_9BACT</name>
<proteinExistence type="predicted"/>
<dbReference type="AlphaFoldDB" id="A0A1G2URZ2"/>
<gene>
    <name evidence="1" type="ORF">A3G46_00065</name>
</gene>
<evidence type="ECO:0000313" key="2">
    <source>
        <dbReference type="Proteomes" id="UP000177276"/>
    </source>
</evidence>
<comment type="caution">
    <text evidence="1">The sequence shown here is derived from an EMBL/GenBank/DDBJ whole genome shotgun (WGS) entry which is preliminary data.</text>
</comment>
<organism evidence="1 2">
    <name type="scientific">Candidatus Zambryskibacteria bacterium RIFCSPLOWO2_12_FULL_39_16</name>
    <dbReference type="NCBI Taxonomy" id="1802775"/>
    <lineage>
        <taxon>Bacteria</taxon>
        <taxon>Candidatus Zambryskiibacteriota</taxon>
    </lineage>
</organism>
<accession>A0A1G2URZ2</accession>
<dbReference type="Proteomes" id="UP000177276">
    <property type="component" value="Unassembled WGS sequence"/>
</dbReference>
<sequence>MTPYVELQESVIRWLLRIQTTEEKFLKKLLQAIREPKFELPLFLKEWEEPIRDLGFSIPRDEMWDVPKAFCEIILKQIDDNGPKLKIRNLLGFPLHNYGEPYGLKEWVSIRGSGHNLLRTKRFGQPRTLKVGDILVTGEKVLSPPREGGNGAVLVHLSGRKHGTWLSFPSRTALALLTEEDKPPRGLIEL</sequence>
<evidence type="ECO:0000313" key="1">
    <source>
        <dbReference type="EMBL" id="OHB12194.1"/>
    </source>
</evidence>
<protein>
    <submittedName>
        <fullName evidence="1">Uncharacterized protein</fullName>
    </submittedName>
</protein>
<reference evidence="1 2" key="1">
    <citation type="journal article" date="2016" name="Nat. Commun.">
        <title>Thousands of microbial genomes shed light on interconnected biogeochemical processes in an aquifer system.</title>
        <authorList>
            <person name="Anantharaman K."/>
            <person name="Brown C.T."/>
            <person name="Hug L.A."/>
            <person name="Sharon I."/>
            <person name="Castelle C.J."/>
            <person name="Probst A.J."/>
            <person name="Thomas B.C."/>
            <person name="Singh A."/>
            <person name="Wilkins M.J."/>
            <person name="Karaoz U."/>
            <person name="Brodie E.L."/>
            <person name="Williams K.H."/>
            <person name="Hubbard S.S."/>
            <person name="Banfield J.F."/>
        </authorList>
    </citation>
    <scope>NUCLEOTIDE SEQUENCE [LARGE SCALE GENOMIC DNA]</scope>
</reference>